<keyword evidence="1" id="KW-0004">4Fe-4S</keyword>
<dbReference type="PROSITE" id="PS00198">
    <property type="entry name" value="4FE4S_FER_1"/>
    <property type="match status" value="1"/>
</dbReference>
<evidence type="ECO:0000256" key="2">
    <source>
        <dbReference type="ARBA" id="ARBA00022723"/>
    </source>
</evidence>
<dbReference type="GO" id="GO:0046872">
    <property type="term" value="F:metal ion binding"/>
    <property type="evidence" value="ECO:0007669"/>
    <property type="project" value="UniProtKB-KW"/>
</dbReference>
<proteinExistence type="predicted"/>
<evidence type="ECO:0000313" key="7">
    <source>
        <dbReference type="EMBL" id="AWK85658.1"/>
    </source>
</evidence>
<sequence>MLKLLKEILRSGEATVQYPFAPLEVCKDFRGKPEHDAELCIACAACTVACPPNAIQMETDTAAGTRTWSINYGRCVFCGRCEESCPTGAIRLSADFELAVGNKADLTRKAVFTLAECACCGKAFAPAKEVDYVARLLGQSARNQEEADRLRLTVSTCPECKRKQDAHQVARMEIDRQLGRQLETTP</sequence>
<evidence type="ECO:0000259" key="6">
    <source>
        <dbReference type="PROSITE" id="PS51379"/>
    </source>
</evidence>
<dbReference type="EMBL" id="CP029352">
    <property type="protein sequence ID" value="AWK85658.1"/>
    <property type="molecule type" value="Genomic_DNA"/>
</dbReference>
<dbReference type="OrthoDB" id="9800445at2"/>
<dbReference type="NCBIfam" id="NF009053">
    <property type="entry name" value="PRK12387.1"/>
    <property type="match status" value="1"/>
</dbReference>
<feature type="domain" description="4Fe-4S ferredoxin-type" evidence="6">
    <location>
        <begin position="31"/>
        <end position="60"/>
    </location>
</feature>
<evidence type="ECO:0000256" key="1">
    <source>
        <dbReference type="ARBA" id="ARBA00022485"/>
    </source>
</evidence>
<evidence type="ECO:0000313" key="8">
    <source>
        <dbReference type="Proteomes" id="UP000245629"/>
    </source>
</evidence>
<dbReference type="InterPro" id="IPR017896">
    <property type="entry name" value="4Fe4S_Fe-S-bd"/>
</dbReference>
<keyword evidence="3" id="KW-0677">Repeat</keyword>
<evidence type="ECO:0000256" key="4">
    <source>
        <dbReference type="ARBA" id="ARBA00023004"/>
    </source>
</evidence>
<keyword evidence="5" id="KW-0411">Iron-sulfur</keyword>
<dbReference type="Gene3D" id="3.30.70.3270">
    <property type="match status" value="1"/>
</dbReference>
<dbReference type="RefSeq" id="WP_109325058.1">
    <property type="nucleotide sequence ID" value="NZ_CP029352.1"/>
</dbReference>
<dbReference type="InterPro" id="IPR010226">
    <property type="entry name" value="NADH_quinone_OxRdtase_chainI"/>
</dbReference>
<protein>
    <submittedName>
        <fullName evidence="7">Formate hydrogenlyase complex iron-sulfur subunit</fullName>
    </submittedName>
</protein>
<dbReference type="GO" id="GO:0051539">
    <property type="term" value="F:4 iron, 4 sulfur cluster binding"/>
    <property type="evidence" value="ECO:0007669"/>
    <property type="project" value="UniProtKB-KW"/>
</dbReference>
<keyword evidence="4" id="KW-0408">Iron</keyword>
<name>A0A2S2CMB2_9PROT</name>
<dbReference type="PANTHER" id="PTHR10849:SF35">
    <property type="entry name" value="FORMATE HYDROGENLYASE SUBUNIT 6-RELATED"/>
    <property type="match status" value="1"/>
</dbReference>
<dbReference type="GO" id="GO:0016020">
    <property type="term" value="C:membrane"/>
    <property type="evidence" value="ECO:0007669"/>
    <property type="project" value="InterPro"/>
</dbReference>
<gene>
    <name evidence="7" type="ORF">DEW08_05320</name>
</gene>
<dbReference type="Proteomes" id="UP000245629">
    <property type="component" value="Chromosome 1"/>
</dbReference>
<keyword evidence="7" id="KW-0456">Lyase</keyword>
<reference evidence="8" key="1">
    <citation type="submission" date="2018-05" db="EMBL/GenBank/DDBJ databases">
        <title>Azospirillum thermophila sp. nov., a novel isolated from hot spring.</title>
        <authorList>
            <person name="Zhao Z."/>
        </authorList>
    </citation>
    <scope>NUCLEOTIDE SEQUENCE [LARGE SCALE GENOMIC DNA]</scope>
    <source>
        <strain evidence="8">CFH 70021</strain>
    </source>
</reference>
<dbReference type="Pfam" id="PF12838">
    <property type="entry name" value="Fer4_7"/>
    <property type="match status" value="1"/>
</dbReference>
<accession>A0A2S2CMB2</accession>
<dbReference type="GO" id="GO:0016829">
    <property type="term" value="F:lyase activity"/>
    <property type="evidence" value="ECO:0007669"/>
    <property type="project" value="UniProtKB-KW"/>
</dbReference>
<dbReference type="GO" id="GO:0009060">
    <property type="term" value="P:aerobic respiration"/>
    <property type="evidence" value="ECO:0007669"/>
    <property type="project" value="TreeGrafter"/>
</dbReference>
<evidence type="ECO:0000256" key="3">
    <source>
        <dbReference type="ARBA" id="ARBA00022737"/>
    </source>
</evidence>
<dbReference type="AlphaFoldDB" id="A0A2S2CMB2"/>
<dbReference type="KEGG" id="azz:DEW08_05320"/>
<evidence type="ECO:0000256" key="5">
    <source>
        <dbReference type="ARBA" id="ARBA00023014"/>
    </source>
</evidence>
<keyword evidence="2" id="KW-0479">Metal-binding</keyword>
<dbReference type="SUPFAM" id="SSF54862">
    <property type="entry name" value="4Fe-4S ferredoxins"/>
    <property type="match status" value="1"/>
</dbReference>
<dbReference type="PROSITE" id="PS51379">
    <property type="entry name" value="4FE4S_FER_2"/>
    <property type="match status" value="2"/>
</dbReference>
<keyword evidence="8" id="KW-1185">Reference proteome</keyword>
<feature type="domain" description="4Fe-4S ferredoxin-type" evidence="6">
    <location>
        <begin position="66"/>
        <end position="95"/>
    </location>
</feature>
<dbReference type="InterPro" id="IPR017900">
    <property type="entry name" value="4Fe4S_Fe_S_CS"/>
</dbReference>
<dbReference type="PANTHER" id="PTHR10849">
    <property type="entry name" value="NADH DEHYDROGENASE UBIQUINONE IRON-SULFUR PROTEIN 8, MITOCHONDRIAL"/>
    <property type="match status" value="1"/>
</dbReference>
<organism evidence="7 8">
    <name type="scientific">Azospirillum thermophilum</name>
    <dbReference type="NCBI Taxonomy" id="2202148"/>
    <lineage>
        <taxon>Bacteria</taxon>
        <taxon>Pseudomonadati</taxon>
        <taxon>Pseudomonadota</taxon>
        <taxon>Alphaproteobacteria</taxon>
        <taxon>Rhodospirillales</taxon>
        <taxon>Azospirillaceae</taxon>
        <taxon>Azospirillum</taxon>
    </lineage>
</organism>
<dbReference type="GO" id="GO:0003954">
    <property type="term" value="F:NADH dehydrogenase activity"/>
    <property type="evidence" value="ECO:0007669"/>
    <property type="project" value="TreeGrafter"/>
</dbReference>